<keyword evidence="4" id="KW-0998">Cell outer membrane</keyword>
<feature type="region of interest" description="Disordered" evidence="5">
    <location>
        <begin position="1"/>
        <end position="23"/>
    </location>
</feature>
<protein>
    <recommendedName>
        <fullName evidence="6">RagB/SusD domain-containing protein</fullName>
    </recommendedName>
</protein>
<evidence type="ECO:0000313" key="7">
    <source>
        <dbReference type="EMBL" id="MPN05653.1"/>
    </source>
</evidence>
<dbReference type="AlphaFoldDB" id="A0A645EZ21"/>
<dbReference type="Pfam" id="PF07980">
    <property type="entry name" value="SusD_RagB"/>
    <property type="match status" value="1"/>
</dbReference>
<proteinExistence type="predicted"/>
<name>A0A645EZ21_9ZZZZ</name>
<evidence type="ECO:0000256" key="5">
    <source>
        <dbReference type="SAM" id="MobiDB-lite"/>
    </source>
</evidence>
<dbReference type="InterPro" id="IPR012944">
    <property type="entry name" value="SusD_RagB_dom"/>
</dbReference>
<sequence>MVDSYENEDGTMPNPANYATATSDPWKNRDPRFYASILCDGQTFRGDVVDFWENEDGKSGGRSSRFGNEGWNAAKTSYTLRKFMDESLKNAWSDKSKQPWVFCRLGEIYLNYAEAKYHLGDEATAREYVNKIRARARGGKAGILPDITETGDALLKRIQHERKIELAFEDHRFFDVRRWKIAEQTDNMPGKGIRVVRKPNGDKTYTIITVQPDRKFITPNHYLLPIPRSEIQKNDKLVQNPGYK</sequence>
<feature type="domain" description="RagB/SusD" evidence="6">
    <location>
        <begin position="1"/>
        <end position="243"/>
    </location>
</feature>
<evidence type="ECO:0000256" key="3">
    <source>
        <dbReference type="ARBA" id="ARBA00023136"/>
    </source>
</evidence>
<evidence type="ECO:0000256" key="1">
    <source>
        <dbReference type="ARBA" id="ARBA00004442"/>
    </source>
</evidence>
<comment type="subcellular location">
    <subcellularLocation>
        <location evidence="1">Cell outer membrane</location>
    </subcellularLocation>
</comment>
<dbReference type="InterPro" id="IPR011990">
    <property type="entry name" value="TPR-like_helical_dom_sf"/>
</dbReference>
<accession>A0A645EZ21</accession>
<comment type="caution">
    <text evidence="7">The sequence shown here is derived from an EMBL/GenBank/DDBJ whole genome shotgun (WGS) entry which is preliminary data.</text>
</comment>
<dbReference type="GO" id="GO:0009279">
    <property type="term" value="C:cell outer membrane"/>
    <property type="evidence" value="ECO:0007669"/>
    <property type="project" value="UniProtKB-SubCell"/>
</dbReference>
<organism evidence="7">
    <name type="scientific">bioreactor metagenome</name>
    <dbReference type="NCBI Taxonomy" id="1076179"/>
    <lineage>
        <taxon>unclassified sequences</taxon>
        <taxon>metagenomes</taxon>
        <taxon>ecological metagenomes</taxon>
    </lineage>
</organism>
<gene>
    <name evidence="7" type="ORF">SDC9_152904</name>
</gene>
<keyword evidence="2" id="KW-0732">Signal</keyword>
<dbReference type="Gene3D" id="1.25.40.390">
    <property type="match status" value="1"/>
</dbReference>
<evidence type="ECO:0000259" key="6">
    <source>
        <dbReference type="Pfam" id="PF07980"/>
    </source>
</evidence>
<evidence type="ECO:0000256" key="4">
    <source>
        <dbReference type="ARBA" id="ARBA00023237"/>
    </source>
</evidence>
<evidence type="ECO:0000256" key="2">
    <source>
        <dbReference type="ARBA" id="ARBA00022729"/>
    </source>
</evidence>
<dbReference type="EMBL" id="VSSQ01051564">
    <property type="protein sequence ID" value="MPN05653.1"/>
    <property type="molecule type" value="Genomic_DNA"/>
</dbReference>
<dbReference type="SUPFAM" id="SSF48452">
    <property type="entry name" value="TPR-like"/>
    <property type="match status" value="1"/>
</dbReference>
<reference evidence="7" key="1">
    <citation type="submission" date="2019-08" db="EMBL/GenBank/DDBJ databases">
        <authorList>
            <person name="Kucharzyk K."/>
            <person name="Murdoch R.W."/>
            <person name="Higgins S."/>
            <person name="Loffler F."/>
        </authorList>
    </citation>
    <scope>NUCLEOTIDE SEQUENCE</scope>
</reference>
<keyword evidence="3" id="KW-0472">Membrane</keyword>